<keyword evidence="2" id="KW-0805">Transcription regulation</keyword>
<evidence type="ECO:0000313" key="8">
    <source>
        <dbReference type="Proteomes" id="UP000092018"/>
    </source>
</evidence>
<dbReference type="SMART" id="SM00354">
    <property type="entry name" value="HTH_LACI"/>
    <property type="match status" value="1"/>
</dbReference>
<dbReference type="PANTHER" id="PTHR30146">
    <property type="entry name" value="LACI-RELATED TRANSCRIPTIONAL REPRESSOR"/>
    <property type="match status" value="1"/>
</dbReference>
<dbReference type="InterPro" id="IPR000843">
    <property type="entry name" value="HTH_LacI"/>
</dbReference>
<organism evidence="7 8">
    <name type="scientific">Vibrio breoganii</name>
    <dbReference type="NCBI Taxonomy" id="553239"/>
    <lineage>
        <taxon>Bacteria</taxon>
        <taxon>Pseudomonadati</taxon>
        <taxon>Pseudomonadota</taxon>
        <taxon>Gammaproteobacteria</taxon>
        <taxon>Vibrionales</taxon>
        <taxon>Vibrionaceae</taxon>
        <taxon>Vibrio</taxon>
    </lineage>
</organism>
<dbReference type="SUPFAM" id="SSF47413">
    <property type="entry name" value="lambda repressor-like DNA-binding domains"/>
    <property type="match status" value="1"/>
</dbReference>
<dbReference type="Gene3D" id="1.10.260.40">
    <property type="entry name" value="lambda repressor-like DNA-binding domains"/>
    <property type="match status" value="1"/>
</dbReference>
<dbReference type="CDD" id="cd01392">
    <property type="entry name" value="HTH_LacI"/>
    <property type="match status" value="1"/>
</dbReference>
<dbReference type="GeneID" id="77307049"/>
<dbReference type="PANTHER" id="PTHR30146:SF145">
    <property type="entry name" value="RIBOSE OPERON REPRESSOR"/>
    <property type="match status" value="1"/>
</dbReference>
<evidence type="ECO:0000259" key="6">
    <source>
        <dbReference type="PROSITE" id="PS50932"/>
    </source>
</evidence>
<dbReference type="RefSeq" id="WP_065210977.1">
    <property type="nucleotide sequence ID" value="NZ_AP024865.1"/>
</dbReference>
<evidence type="ECO:0000256" key="5">
    <source>
        <dbReference type="ARBA" id="ARBA00044140"/>
    </source>
</evidence>
<dbReference type="Gene3D" id="3.40.50.2300">
    <property type="match status" value="2"/>
</dbReference>
<dbReference type="GO" id="GO:0003700">
    <property type="term" value="F:DNA-binding transcription factor activity"/>
    <property type="evidence" value="ECO:0007669"/>
    <property type="project" value="TreeGrafter"/>
</dbReference>
<protein>
    <recommendedName>
        <fullName evidence="5">Ribose operon repressor</fullName>
    </recommendedName>
</protein>
<dbReference type="InterPro" id="IPR046335">
    <property type="entry name" value="LacI/GalR-like_sensor"/>
</dbReference>
<accession>A0AAN0XZ12</accession>
<dbReference type="SUPFAM" id="SSF53822">
    <property type="entry name" value="Periplasmic binding protein-like I"/>
    <property type="match status" value="1"/>
</dbReference>
<keyword evidence="1" id="KW-0678">Repressor</keyword>
<dbReference type="PROSITE" id="PS00356">
    <property type="entry name" value="HTH_LACI_1"/>
    <property type="match status" value="1"/>
</dbReference>
<evidence type="ECO:0000313" key="7">
    <source>
        <dbReference type="EMBL" id="ANO35188.1"/>
    </source>
</evidence>
<name>A0AAN0XZ12_9VIBR</name>
<dbReference type="PROSITE" id="PS50932">
    <property type="entry name" value="HTH_LACI_2"/>
    <property type="match status" value="1"/>
</dbReference>
<proteinExistence type="predicted"/>
<reference evidence="7 8" key="1">
    <citation type="submission" date="2016-06" db="EMBL/GenBank/DDBJ databases">
        <title>Adaptive Radiation by Waves of Gene Transfer Leads to Fine-Scale Resource Partitioning in Marine Microbes.</title>
        <authorList>
            <person name="Hehemann J.-H."/>
            <person name="Arevalo P."/>
            <person name="Datta M.S."/>
            <person name="Yu X."/>
            <person name="Corzett C."/>
            <person name="Henschel A."/>
            <person name="Preheim S.P."/>
            <person name="Timberlake S."/>
            <person name="Alm E.J."/>
            <person name="Polz M.F."/>
        </authorList>
    </citation>
    <scope>NUCLEOTIDE SEQUENCE [LARGE SCALE GENOMIC DNA]</scope>
    <source>
        <strain evidence="7 8">FF50</strain>
    </source>
</reference>
<dbReference type="AlphaFoldDB" id="A0AAN0XZ12"/>
<sequence length="336" mass="37558">MASMKDIAKLAGVSTSTVSHVISKRRYVSEEISERVNKAAKELNYFPSALARSLKMNRTNTIGMLVTNSTNPFFGEVVKGVERHCYEKGYNLILCNTEGDHNRMRESIDTLMQKRVDGLILMCPSLEGEKLESFERSPNIPVVVMDWGTMSFESDKIQDNSLHGGYLAAQHLIEHGHRNIGCITGPMSKYQAQKRFEGFKQALQQADIDLNSQWVDEGNFECDGGYNAMQRILKQDKLPSAVFVCNDMMAMGAINAAHELGITIPEQLSIIGYDDLHIARFMSPALTTIHQPKFRLGKAAVDAILQKLSNADAPHKTVQLEPKLVERNTVRTVVEQ</sequence>
<dbReference type="EMBL" id="CP016178">
    <property type="protein sequence ID" value="ANO35188.1"/>
    <property type="molecule type" value="Genomic_DNA"/>
</dbReference>
<evidence type="ECO:0000256" key="4">
    <source>
        <dbReference type="ARBA" id="ARBA00023163"/>
    </source>
</evidence>
<dbReference type="Proteomes" id="UP000092018">
    <property type="component" value="Chromosome 2"/>
</dbReference>
<dbReference type="GO" id="GO:0000976">
    <property type="term" value="F:transcription cis-regulatory region binding"/>
    <property type="evidence" value="ECO:0007669"/>
    <property type="project" value="TreeGrafter"/>
</dbReference>
<dbReference type="KEGG" id="vbr:A6E01_18625"/>
<evidence type="ECO:0000256" key="1">
    <source>
        <dbReference type="ARBA" id="ARBA00022491"/>
    </source>
</evidence>
<dbReference type="InterPro" id="IPR010982">
    <property type="entry name" value="Lambda_DNA-bd_dom_sf"/>
</dbReference>
<dbReference type="InterPro" id="IPR057343">
    <property type="entry name" value="PurR_sensor_dom"/>
</dbReference>
<dbReference type="InterPro" id="IPR028082">
    <property type="entry name" value="Peripla_BP_I"/>
</dbReference>
<evidence type="ECO:0000256" key="2">
    <source>
        <dbReference type="ARBA" id="ARBA00023015"/>
    </source>
</evidence>
<dbReference type="Pfam" id="PF13377">
    <property type="entry name" value="Peripla_BP_3"/>
    <property type="match status" value="1"/>
</dbReference>
<dbReference type="Pfam" id="PF00356">
    <property type="entry name" value="LacI"/>
    <property type="match status" value="1"/>
</dbReference>
<evidence type="ECO:0000256" key="3">
    <source>
        <dbReference type="ARBA" id="ARBA00023125"/>
    </source>
</evidence>
<gene>
    <name evidence="7" type="ORF">A6E01_18625</name>
</gene>
<feature type="domain" description="HTH lacI-type" evidence="6">
    <location>
        <begin position="2"/>
        <end position="56"/>
    </location>
</feature>
<keyword evidence="3" id="KW-0238">DNA-binding</keyword>
<keyword evidence="4" id="KW-0804">Transcription</keyword>
<dbReference type="CDD" id="cd06275">
    <property type="entry name" value="PBP1_PurR"/>
    <property type="match status" value="1"/>
</dbReference>